<dbReference type="PANTHER" id="PTHR43433">
    <property type="entry name" value="HYDROLASE, ALPHA/BETA FOLD FAMILY PROTEIN"/>
    <property type="match status" value="1"/>
</dbReference>
<evidence type="ECO:0000259" key="1">
    <source>
        <dbReference type="Pfam" id="PF00561"/>
    </source>
</evidence>
<dbReference type="PANTHER" id="PTHR43433:SF1">
    <property type="entry name" value="BLL5160 PROTEIN"/>
    <property type="match status" value="1"/>
</dbReference>
<dbReference type="Proteomes" id="UP000799537">
    <property type="component" value="Unassembled WGS sequence"/>
</dbReference>
<dbReference type="InterPro" id="IPR000073">
    <property type="entry name" value="AB_hydrolase_1"/>
</dbReference>
<reference evidence="2" key="1">
    <citation type="journal article" date="2020" name="Stud. Mycol.">
        <title>101 Dothideomycetes genomes: a test case for predicting lifestyles and emergence of pathogens.</title>
        <authorList>
            <person name="Haridas S."/>
            <person name="Albert R."/>
            <person name="Binder M."/>
            <person name="Bloem J."/>
            <person name="Labutti K."/>
            <person name="Salamov A."/>
            <person name="Andreopoulos B."/>
            <person name="Baker S."/>
            <person name="Barry K."/>
            <person name="Bills G."/>
            <person name="Bluhm B."/>
            <person name="Cannon C."/>
            <person name="Castanera R."/>
            <person name="Culley D."/>
            <person name="Daum C."/>
            <person name="Ezra D."/>
            <person name="Gonzalez J."/>
            <person name="Henrissat B."/>
            <person name="Kuo A."/>
            <person name="Liang C."/>
            <person name="Lipzen A."/>
            <person name="Lutzoni F."/>
            <person name="Magnuson J."/>
            <person name="Mondo S."/>
            <person name="Nolan M."/>
            <person name="Ohm R."/>
            <person name="Pangilinan J."/>
            <person name="Park H.-J."/>
            <person name="Ramirez L."/>
            <person name="Alfaro M."/>
            <person name="Sun H."/>
            <person name="Tritt A."/>
            <person name="Yoshinaga Y."/>
            <person name="Zwiers L.-H."/>
            <person name="Turgeon B."/>
            <person name="Goodwin S."/>
            <person name="Spatafora J."/>
            <person name="Crous P."/>
            <person name="Grigoriev I."/>
        </authorList>
    </citation>
    <scope>NUCLEOTIDE SEQUENCE</scope>
    <source>
        <strain evidence="2">ATCC 36951</strain>
    </source>
</reference>
<dbReference type="GeneID" id="54562437"/>
<gene>
    <name evidence="2" type="ORF">M409DRAFT_28755</name>
</gene>
<keyword evidence="3" id="KW-1185">Reference proteome</keyword>
<evidence type="ECO:0000313" key="3">
    <source>
        <dbReference type="Proteomes" id="UP000799537"/>
    </source>
</evidence>
<protein>
    <recommendedName>
        <fullName evidence="1">AB hydrolase-1 domain-containing protein</fullName>
    </recommendedName>
</protein>
<dbReference type="InterPro" id="IPR050471">
    <property type="entry name" value="AB_hydrolase"/>
</dbReference>
<accession>A0A6A6C1P5</accession>
<dbReference type="RefSeq" id="XP_033661764.1">
    <property type="nucleotide sequence ID" value="XM_033809165.1"/>
</dbReference>
<dbReference type="Pfam" id="PF00561">
    <property type="entry name" value="Abhydrolase_1"/>
    <property type="match status" value="1"/>
</dbReference>
<dbReference type="AlphaFoldDB" id="A0A6A6C1P5"/>
<feature type="domain" description="AB hydrolase-1" evidence="1">
    <location>
        <begin position="39"/>
        <end position="283"/>
    </location>
</feature>
<sequence>MPFITSKVDGARLFYRDYSPSKKGPAFKPAEDRDASGKPTLVFAAAWPFSSKMYDHIMLPLCESHGFRCLAIDRRGYGGSHWAGPSKPDQDIDYDTFADDLAHVLDVTGVSKEDGFVGIGASLGCGEFLLALHRHPEVQSGCRGLVFLGNSLPIPLQTSRKSTGPPRSFWDSLLERLRNDRYEALANSLPYIFGEEGSKMLSSFEVRRYEDIAMSADPFALERTVQIFLDRDFTDLTEERRFKFPLLILHGDADAANPVESGPGFIRANWPNAKVNVYEGAAHGELRLLFQRFNGNNHSAIAATHKERCLEDVITFLNSC</sequence>
<dbReference type="OrthoDB" id="408373at2759"/>
<name>A0A6A6C1P5_ZASCE</name>
<evidence type="ECO:0000313" key="2">
    <source>
        <dbReference type="EMBL" id="KAF2160875.1"/>
    </source>
</evidence>
<dbReference type="EMBL" id="ML993623">
    <property type="protein sequence ID" value="KAF2160875.1"/>
    <property type="molecule type" value="Genomic_DNA"/>
</dbReference>
<proteinExistence type="predicted"/>
<dbReference type="SUPFAM" id="SSF53474">
    <property type="entry name" value="alpha/beta-Hydrolases"/>
    <property type="match status" value="1"/>
</dbReference>
<dbReference type="Gene3D" id="3.40.50.1820">
    <property type="entry name" value="alpha/beta hydrolase"/>
    <property type="match status" value="1"/>
</dbReference>
<organism evidence="2 3">
    <name type="scientific">Zasmidium cellare ATCC 36951</name>
    <dbReference type="NCBI Taxonomy" id="1080233"/>
    <lineage>
        <taxon>Eukaryota</taxon>
        <taxon>Fungi</taxon>
        <taxon>Dikarya</taxon>
        <taxon>Ascomycota</taxon>
        <taxon>Pezizomycotina</taxon>
        <taxon>Dothideomycetes</taxon>
        <taxon>Dothideomycetidae</taxon>
        <taxon>Mycosphaerellales</taxon>
        <taxon>Mycosphaerellaceae</taxon>
        <taxon>Zasmidium</taxon>
    </lineage>
</organism>
<dbReference type="InterPro" id="IPR029058">
    <property type="entry name" value="AB_hydrolase_fold"/>
</dbReference>